<feature type="active site" description="Proton acceptor" evidence="4">
    <location>
        <position position="248"/>
    </location>
</feature>
<dbReference type="Gene3D" id="3.40.50.150">
    <property type="entry name" value="Vaccinia Virus protein VP39"/>
    <property type="match status" value="1"/>
</dbReference>
<dbReference type="InterPro" id="IPR036388">
    <property type="entry name" value="WH-like_DNA-bd_sf"/>
</dbReference>
<organism evidence="7 8">
    <name type="scientific">Actinomadura madurae</name>
    <dbReference type="NCBI Taxonomy" id="1993"/>
    <lineage>
        <taxon>Bacteria</taxon>
        <taxon>Bacillati</taxon>
        <taxon>Actinomycetota</taxon>
        <taxon>Actinomycetes</taxon>
        <taxon>Streptosporangiales</taxon>
        <taxon>Thermomonosporaceae</taxon>
        <taxon>Actinomadura</taxon>
    </lineage>
</organism>
<dbReference type="PIRSF" id="PIRSF005739">
    <property type="entry name" value="O-mtase"/>
    <property type="match status" value="1"/>
</dbReference>
<keyword evidence="3" id="KW-0949">S-adenosyl-L-methionine</keyword>
<sequence>MPGHTPSPLPLMELATGFWSFKTLASACELGLFEQLSGTSGTTAGELADRLGIASRPAEMLLTGCAALGLLQNQDGRYVNSPLSDEYLVPGKPRHFGGLVTMFDRRLYAGWDKLTQAIRTNRPTTWDPDRERSMFESTDPEVLATFWEAMHSLSTLTGQALGAAFDAGGFRRLLDVGGGSAAFDIALCHRYPELRATVYDLEFVADIAARNVEDAGLADRIAVTPGDFFEDPGFPAGHDLHLFSMIMHDWNEERDRLLLRKSFEALDSGGAVLICELLVDDDKAGPVPAALMSLNMLVETEGRNYTAAEYSDWLTDVGFVDPQVVSFQAPGANGVVMARKP</sequence>
<keyword evidence="8" id="KW-1185">Reference proteome</keyword>
<feature type="domain" description="O-methyltransferase C-terminal" evidence="5">
    <location>
        <begin position="111"/>
        <end position="319"/>
    </location>
</feature>
<dbReference type="GO" id="GO:0032259">
    <property type="term" value="P:methylation"/>
    <property type="evidence" value="ECO:0007669"/>
    <property type="project" value="UniProtKB-KW"/>
</dbReference>
<dbReference type="GO" id="GO:0008171">
    <property type="term" value="F:O-methyltransferase activity"/>
    <property type="evidence" value="ECO:0007669"/>
    <property type="project" value="InterPro"/>
</dbReference>
<evidence type="ECO:0000256" key="1">
    <source>
        <dbReference type="ARBA" id="ARBA00022603"/>
    </source>
</evidence>
<evidence type="ECO:0000256" key="2">
    <source>
        <dbReference type="ARBA" id="ARBA00022679"/>
    </source>
</evidence>
<dbReference type="CDD" id="cd02440">
    <property type="entry name" value="AdoMet_MTases"/>
    <property type="match status" value="1"/>
</dbReference>
<dbReference type="InParanoid" id="A0A1I5SA54"/>
<protein>
    <submittedName>
        <fullName evidence="7">Dimerisation domain-containing protein</fullName>
    </submittedName>
</protein>
<dbReference type="GO" id="GO:0046983">
    <property type="term" value="F:protein dimerization activity"/>
    <property type="evidence" value="ECO:0007669"/>
    <property type="project" value="InterPro"/>
</dbReference>
<reference evidence="7 8" key="1">
    <citation type="submission" date="2016-10" db="EMBL/GenBank/DDBJ databases">
        <authorList>
            <person name="de Groot N.N."/>
        </authorList>
    </citation>
    <scope>NUCLEOTIDE SEQUENCE [LARGE SCALE GENOMIC DNA]</scope>
    <source>
        <strain evidence="7 8">DSM 43067</strain>
    </source>
</reference>
<dbReference type="InterPro" id="IPR029063">
    <property type="entry name" value="SAM-dependent_MTases_sf"/>
</dbReference>
<dbReference type="InterPro" id="IPR016461">
    <property type="entry name" value="COMT-like"/>
</dbReference>
<evidence type="ECO:0000313" key="7">
    <source>
        <dbReference type="EMBL" id="SFP67579.1"/>
    </source>
</evidence>
<dbReference type="Pfam" id="PF00891">
    <property type="entry name" value="Methyltransf_2"/>
    <property type="match status" value="1"/>
</dbReference>
<name>A0A1I5SA54_9ACTN</name>
<dbReference type="PROSITE" id="PS51683">
    <property type="entry name" value="SAM_OMT_II"/>
    <property type="match status" value="1"/>
</dbReference>
<evidence type="ECO:0000259" key="5">
    <source>
        <dbReference type="Pfam" id="PF00891"/>
    </source>
</evidence>
<dbReference type="AlphaFoldDB" id="A0A1I5SA54"/>
<feature type="domain" description="O-methyltransferase dimerisation" evidence="6">
    <location>
        <begin position="12"/>
        <end position="89"/>
    </location>
</feature>
<dbReference type="STRING" id="1993.SAMN04489713_11695"/>
<dbReference type="RefSeq" id="WP_075023732.1">
    <property type="nucleotide sequence ID" value="NZ_FOVH01000016.1"/>
</dbReference>
<dbReference type="PANTHER" id="PTHR43712">
    <property type="entry name" value="PUTATIVE (AFU_ORTHOLOGUE AFUA_4G14580)-RELATED"/>
    <property type="match status" value="1"/>
</dbReference>
<dbReference type="InterPro" id="IPR001077">
    <property type="entry name" value="COMT_C"/>
</dbReference>
<evidence type="ECO:0000259" key="6">
    <source>
        <dbReference type="Pfam" id="PF08100"/>
    </source>
</evidence>
<accession>A0A1I5SA54</accession>
<dbReference type="FunCoup" id="A0A1I5SA54">
    <property type="interactions" value="36"/>
</dbReference>
<keyword evidence="2" id="KW-0808">Transferase</keyword>
<evidence type="ECO:0000256" key="4">
    <source>
        <dbReference type="PIRSR" id="PIRSR005739-1"/>
    </source>
</evidence>
<dbReference type="InterPro" id="IPR012967">
    <property type="entry name" value="COMT_dimerisation"/>
</dbReference>
<dbReference type="Gene3D" id="1.10.10.10">
    <property type="entry name" value="Winged helix-like DNA-binding domain superfamily/Winged helix DNA-binding domain"/>
    <property type="match status" value="1"/>
</dbReference>
<gene>
    <name evidence="7" type="ORF">SAMN04489713_11695</name>
</gene>
<keyword evidence="1" id="KW-0489">Methyltransferase</keyword>
<dbReference type="SUPFAM" id="SSF46785">
    <property type="entry name" value="Winged helix' DNA-binding domain"/>
    <property type="match status" value="1"/>
</dbReference>
<dbReference type="FunFam" id="1.10.10.10:FF:000358">
    <property type="entry name" value="Acetylserotonin O-methyltransferase"/>
    <property type="match status" value="1"/>
</dbReference>
<dbReference type="eggNOG" id="COG0500">
    <property type="taxonomic scope" value="Bacteria"/>
</dbReference>
<dbReference type="EMBL" id="FOVH01000016">
    <property type="protein sequence ID" value="SFP67579.1"/>
    <property type="molecule type" value="Genomic_DNA"/>
</dbReference>
<dbReference type="Pfam" id="PF08100">
    <property type="entry name" value="Dimerisation"/>
    <property type="match status" value="1"/>
</dbReference>
<evidence type="ECO:0000313" key="8">
    <source>
        <dbReference type="Proteomes" id="UP000183413"/>
    </source>
</evidence>
<dbReference type="PANTHER" id="PTHR43712:SF2">
    <property type="entry name" value="O-METHYLTRANSFERASE CICE"/>
    <property type="match status" value="1"/>
</dbReference>
<dbReference type="SUPFAM" id="SSF53335">
    <property type="entry name" value="S-adenosyl-L-methionine-dependent methyltransferases"/>
    <property type="match status" value="1"/>
</dbReference>
<dbReference type="Proteomes" id="UP000183413">
    <property type="component" value="Unassembled WGS sequence"/>
</dbReference>
<dbReference type="InterPro" id="IPR036390">
    <property type="entry name" value="WH_DNA-bd_sf"/>
</dbReference>
<proteinExistence type="predicted"/>
<evidence type="ECO:0000256" key="3">
    <source>
        <dbReference type="ARBA" id="ARBA00022691"/>
    </source>
</evidence>